<evidence type="ECO:0008006" key="5">
    <source>
        <dbReference type="Google" id="ProtNLM"/>
    </source>
</evidence>
<evidence type="ECO:0000313" key="3">
    <source>
        <dbReference type="EMBL" id="MFC5906118.1"/>
    </source>
</evidence>
<protein>
    <recommendedName>
        <fullName evidence="5">Type VI secretion protein</fullName>
    </recommendedName>
</protein>
<gene>
    <name evidence="3" type="ORF">ACFP3V_02630</name>
</gene>
<evidence type="ECO:0000313" key="4">
    <source>
        <dbReference type="Proteomes" id="UP001596174"/>
    </source>
</evidence>
<reference evidence="4" key="1">
    <citation type="journal article" date="2019" name="Int. J. Syst. Evol. Microbiol.">
        <title>The Global Catalogue of Microorganisms (GCM) 10K type strain sequencing project: providing services to taxonomists for standard genome sequencing and annotation.</title>
        <authorList>
            <consortium name="The Broad Institute Genomics Platform"/>
            <consortium name="The Broad Institute Genome Sequencing Center for Infectious Disease"/>
            <person name="Wu L."/>
            <person name="Ma J."/>
        </authorList>
    </citation>
    <scope>NUCLEOTIDE SEQUENCE [LARGE SCALE GENOMIC DNA]</scope>
    <source>
        <strain evidence="4">JCM 4816</strain>
    </source>
</reference>
<keyword evidence="2" id="KW-1133">Transmembrane helix</keyword>
<feature type="compositionally biased region" description="Pro residues" evidence="1">
    <location>
        <begin position="199"/>
        <end position="208"/>
    </location>
</feature>
<dbReference type="EMBL" id="JBHSQJ010000007">
    <property type="protein sequence ID" value="MFC5906118.1"/>
    <property type="molecule type" value="Genomic_DNA"/>
</dbReference>
<feature type="transmembrane region" description="Helical" evidence="2">
    <location>
        <begin position="86"/>
        <end position="108"/>
    </location>
</feature>
<feature type="region of interest" description="Disordered" evidence="1">
    <location>
        <begin position="116"/>
        <end position="259"/>
    </location>
</feature>
<evidence type="ECO:0000256" key="1">
    <source>
        <dbReference type="SAM" id="MobiDB-lite"/>
    </source>
</evidence>
<feature type="compositionally biased region" description="Pro residues" evidence="1">
    <location>
        <begin position="122"/>
        <end position="133"/>
    </location>
</feature>
<accession>A0ABW1FV46</accession>
<dbReference type="RefSeq" id="WP_380579215.1">
    <property type="nucleotide sequence ID" value="NZ_JBHSQJ010000007.1"/>
</dbReference>
<proteinExistence type="predicted"/>
<comment type="caution">
    <text evidence="3">The sequence shown here is derived from an EMBL/GenBank/DDBJ whole genome shotgun (WGS) entry which is preliminary data.</text>
</comment>
<dbReference type="Proteomes" id="UP001596174">
    <property type="component" value="Unassembled WGS sequence"/>
</dbReference>
<keyword evidence="4" id="KW-1185">Reference proteome</keyword>
<feature type="compositionally biased region" description="Low complexity" evidence="1">
    <location>
        <begin position="232"/>
        <end position="245"/>
    </location>
</feature>
<evidence type="ECO:0000256" key="2">
    <source>
        <dbReference type="SAM" id="Phobius"/>
    </source>
</evidence>
<organism evidence="3 4">
    <name type="scientific">Streptacidiphilus monticola</name>
    <dbReference type="NCBI Taxonomy" id="2161674"/>
    <lineage>
        <taxon>Bacteria</taxon>
        <taxon>Bacillati</taxon>
        <taxon>Actinomycetota</taxon>
        <taxon>Actinomycetes</taxon>
        <taxon>Kitasatosporales</taxon>
        <taxon>Streptomycetaceae</taxon>
        <taxon>Streptacidiphilus</taxon>
    </lineage>
</organism>
<keyword evidence="2" id="KW-0472">Membrane</keyword>
<keyword evidence="2" id="KW-0812">Transmembrane</keyword>
<name>A0ABW1FV46_9ACTN</name>
<feature type="transmembrane region" description="Helical" evidence="2">
    <location>
        <begin position="12"/>
        <end position="34"/>
    </location>
</feature>
<sequence>MSTPGRAGGGGVPDGLIVGILGLLLGTTGAVWLATEAAEFATHGHAPHPLRFSATPVAIRHLATAPNDLPAAWPDTPAGQLPSPTAFWLSFFLLLVALLLLFLATLALRARFAAPRGGKPTAPLPPQRGPADPPGVQGGATASGAWARRPAAQEPPGSDVPSAVHPGARIAPQPYAAEPAVGREAPPPAASAHGRGHPAPGPSSPPLRPASGPVSAGLPDVPSGVSETWGEAPAPQGTATPAGPAQVPPPTLRAWGARAGMGGPGGAGLTCVLVPEVGARSAKREVLAEAARKAPGALVVVTADRALWEQRPAHRDAALYDPGHLLADTTGLAWAPEGGCTDPAVAAAGGRALLAPGLRPGRDGTDAEAALAAWLEAAAREGRSIRHVARRAARPDAPEPVRAALACLEELHVLKSCLPSGSPQDDGLDLDDVVAGRRPLYLFGAASEARVRAADHSTMPLLTALLDELLTRLPPKATLVLDDIAAVAPAPGLPRLVDRGADLTTVLTLRSFEQARARWSEDVVHSLWTTADHRATVDPGPPPGLREWSAQ</sequence>